<evidence type="ECO:0000313" key="10">
    <source>
        <dbReference type="EMBL" id="KAB0792895.1"/>
    </source>
</evidence>
<evidence type="ECO:0000313" key="11">
    <source>
        <dbReference type="Proteomes" id="UP000327044"/>
    </source>
</evidence>
<dbReference type="PANTHER" id="PTHR33562:SF15">
    <property type="entry name" value="IP04187P"/>
    <property type="match status" value="1"/>
</dbReference>
<keyword evidence="5" id="KW-1133">Transmembrane helix</keyword>
<accession>A0A5N4A6F1</accession>
<evidence type="ECO:0000256" key="7">
    <source>
        <dbReference type="ARBA" id="ARBA00023180"/>
    </source>
</evidence>
<dbReference type="PANTHER" id="PTHR33562">
    <property type="entry name" value="ATILLA, ISOFORM B-RELATED-RELATED"/>
    <property type="match status" value="1"/>
</dbReference>
<evidence type="ECO:0000256" key="5">
    <source>
        <dbReference type="ARBA" id="ARBA00022989"/>
    </source>
</evidence>
<evidence type="ECO:0000256" key="9">
    <source>
        <dbReference type="SAM" id="SignalP"/>
    </source>
</evidence>
<sequence>MRRAWSVAIALTISFLCNIQIGECNPRCYICDSVSNANCMHPREHKMNTNACNPINVDEMKVAIDKHEITQLAKYFDVEIDKGDLGVPLSCMKTVIKVHDKEMTFRGCQLAPKDNIDLCKKLIDEREDIVKHCSFCNENGCNAASLKSISVAMSLLVLPLLILI</sequence>
<proteinExistence type="predicted"/>
<evidence type="ECO:0000256" key="8">
    <source>
        <dbReference type="ARBA" id="ARBA00023288"/>
    </source>
</evidence>
<keyword evidence="4 9" id="KW-0732">Signal</keyword>
<keyword evidence="3" id="KW-0812">Transmembrane</keyword>
<comment type="subcellular location">
    <subcellularLocation>
        <location evidence="1">Membrane</location>
        <topology evidence="1">Lipid-anchor</topology>
        <topology evidence="1">GPI-anchor</topology>
    </subcellularLocation>
</comment>
<evidence type="ECO:0000256" key="3">
    <source>
        <dbReference type="ARBA" id="ARBA00022692"/>
    </source>
</evidence>
<dbReference type="InterPro" id="IPR050975">
    <property type="entry name" value="Sleep_regulator"/>
</dbReference>
<dbReference type="GO" id="GO:0032222">
    <property type="term" value="P:regulation of synaptic transmission, cholinergic"/>
    <property type="evidence" value="ECO:0007669"/>
    <property type="project" value="InterPro"/>
</dbReference>
<dbReference type="AlphaFoldDB" id="A0A5N4A6F1"/>
<protein>
    <submittedName>
        <fullName evidence="10">Uncharacterized protein</fullName>
    </submittedName>
</protein>
<evidence type="ECO:0000256" key="4">
    <source>
        <dbReference type="ARBA" id="ARBA00022729"/>
    </source>
</evidence>
<dbReference type="Pfam" id="PF17064">
    <property type="entry name" value="QVR"/>
    <property type="match status" value="1"/>
</dbReference>
<keyword evidence="7" id="KW-0325">Glycoprotein</keyword>
<dbReference type="GO" id="GO:0030431">
    <property type="term" value="P:sleep"/>
    <property type="evidence" value="ECO:0007669"/>
    <property type="project" value="InterPro"/>
</dbReference>
<reference evidence="10 11" key="1">
    <citation type="journal article" date="2018" name="Elife">
        <title>Firefly genomes illuminate parallel origins of bioluminescence in beetles.</title>
        <authorList>
            <person name="Fallon T.R."/>
            <person name="Lower S.E."/>
            <person name="Chang C.H."/>
            <person name="Bessho-Uehara M."/>
            <person name="Martin G.J."/>
            <person name="Bewick A.J."/>
            <person name="Behringer M."/>
            <person name="Debat H.J."/>
            <person name="Wong I."/>
            <person name="Day J.C."/>
            <person name="Suvorov A."/>
            <person name="Silva C.J."/>
            <person name="Stanger-Hall K.F."/>
            <person name="Hall D.W."/>
            <person name="Schmitz R.J."/>
            <person name="Nelson D.R."/>
            <person name="Lewis S.M."/>
            <person name="Shigenobu S."/>
            <person name="Bybee S.M."/>
            <person name="Larracuente A.M."/>
            <person name="Oba Y."/>
            <person name="Weng J.K."/>
        </authorList>
    </citation>
    <scope>NUCLEOTIDE SEQUENCE [LARGE SCALE GENOMIC DNA]</scope>
    <source>
        <strain evidence="10">1611_PpyrPB1</strain>
        <tissue evidence="10">Whole body</tissue>
    </source>
</reference>
<feature type="chain" id="PRO_5024344743" evidence="9">
    <location>
        <begin position="25"/>
        <end position="164"/>
    </location>
</feature>
<organism evidence="10 11">
    <name type="scientific">Photinus pyralis</name>
    <name type="common">Common eastern firefly</name>
    <name type="synonym">Lampyris pyralis</name>
    <dbReference type="NCBI Taxonomy" id="7054"/>
    <lineage>
        <taxon>Eukaryota</taxon>
        <taxon>Metazoa</taxon>
        <taxon>Ecdysozoa</taxon>
        <taxon>Arthropoda</taxon>
        <taxon>Hexapoda</taxon>
        <taxon>Insecta</taxon>
        <taxon>Pterygota</taxon>
        <taxon>Neoptera</taxon>
        <taxon>Endopterygota</taxon>
        <taxon>Coleoptera</taxon>
        <taxon>Polyphaga</taxon>
        <taxon>Elateriformia</taxon>
        <taxon>Elateroidea</taxon>
        <taxon>Lampyridae</taxon>
        <taxon>Lampyrinae</taxon>
        <taxon>Photinus</taxon>
    </lineage>
</organism>
<dbReference type="OrthoDB" id="6753744at2759"/>
<gene>
    <name evidence="10" type="ORF">PPYR_12515</name>
</gene>
<feature type="signal peptide" evidence="9">
    <location>
        <begin position="1"/>
        <end position="24"/>
    </location>
</feature>
<keyword evidence="8" id="KW-0449">Lipoprotein</keyword>
<dbReference type="Proteomes" id="UP000327044">
    <property type="component" value="Unassembled WGS sequence"/>
</dbReference>
<evidence type="ECO:0000256" key="1">
    <source>
        <dbReference type="ARBA" id="ARBA00004589"/>
    </source>
</evidence>
<dbReference type="InterPro" id="IPR031424">
    <property type="entry name" value="QVR-like"/>
</dbReference>
<keyword evidence="11" id="KW-1185">Reference proteome</keyword>
<keyword evidence="6" id="KW-0472">Membrane</keyword>
<comment type="caution">
    <text evidence="10">The sequence shown here is derived from an EMBL/GenBank/DDBJ whole genome shotgun (WGS) entry which is preliminary data.</text>
</comment>
<name>A0A5N4A6F1_PHOPY</name>
<keyword evidence="2" id="KW-0336">GPI-anchor</keyword>
<dbReference type="GO" id="GO:0098552">
    <property type="term" value="C:side of membrane"/>
    <property type="evidence" value="ECO:0007669"/>
    <property type="project" value="UniProtKB-KW"/>
</dbReference>
<dbReference type="EMBL" id="VVIM01000009">
    <property type="protein sequence ID" value="KAB0792895.1"/>
    <property type="molecule type" value="Genomic_DNA"/>
</dbReference>
<dbReference type="InParanoid" id="A0A5N4A6F1"/>
<evidence type="ECO:0000256" key="2">
    <source>
        <dbReference type="ARBA" id="ARBA00022622"/>
    </source>
</evidence>
<evidence type="ECO:0000256" key="6">
    <source>
        <dbReference type="ARBA" id="ARBA00023136"/>
    </source>
</evidence>